<sequence>MNFSWTKGIKLLYGNVVKKLLFLVLLALPIVWCIREPETAKNITARALRFVEARAGDFANRLSPPEGGGAGVSEEGRGVIDKATFALPPNEFLLRESTAAKPQPLPGMIKKGARVRAIGEGNGRKLITDGTREAMVDDSLLTRDPTEIEALMSEGKVIQEAQSLRRKTELEASLGQIETKLTSVQNELKAVRERDAIAREEGKKSSQFGTQEAFLLTEIRRQEGFREAILKELQALR</sequence>
<proteinExistence type="predicted"/>
<gene>
    <name evidence="2" type="ORF">FEM03_20205</name>
</gene>
<dbReference type="EMBL" id="VAUV01000017">
    <property type="protein sequence ID" value="TLD68986.1"/>
    <property type="molecule type" value="Genomic_DNA"/>
</dbReference>
<dbReference type="RefSeq" id="WP_166443024.1">
    <property type="nucleotide sequence ID" value="NZ_VAUV01000017.1"/>
</dbReference>
<protein>
    <submittedName>
        <fullName evidence="2">Uncharacterized protein</fullName>
    </submittedName>
</protein>
<evidence type="ECO:0000313" key="3">
    <source>
        <dbReference type="Proteomes" id="UP000306196"/>
    </source>
</evidence>
<name>A0A5R8K9I9_9BACT</name>
<evidence type="ECO:0000256" key="1">
    <source>
        <dbReference type="SAM" id="Coils"/>
    </source>
</evidence>
<comment type="caution">
    <text evidence="2">The sequence shown here is derived from an EMBL/GenBank/DDBJ whole genome shotgun (WGS) entry which is preliminary data.</text>
</comment>
<keyword evidence="1" id="KW-0175">Coiled coil</keyword>
<accession>A0A5R8K9I9</accession>
<dbReference type="Proteomes" id="UP000306196">
    <property type="component" value="Unassembled WGS sequence"/>
</dbReference>
<organism evidence="2 3">
    <name type="scientific">Phragmitibacter flavus</name>
    <dbReference type="NCBI Taxonomy" id="2576071"/>
    <lineage>
        <taxon>Bacteria</taxon>
        <taxon>Pseudomonadati</taxon>
        <taxon>Verrucomicrobiota</taxon>
        <taxon>Verrucomicrobiia</taxon>
        <taxon>Verrucomicrobiales</taxon>
        <taxon>Verrucomicrobiaceae</taxon>
        <taxon>Phragmitibacter</taxon>
    </lineage>
</organism>
<keyword evidence="3" id="KW-1185">Reference proteome</keyword>
<reference evidence="2 3" key="1">
    <citation type="submission" date="2019-05" db="EMBL/GenBank/DDBJ databases">
        <title>Verrucobacter flavum gen. nov., sp. nov. a new member of the family Verrucomicrobiaceae.</title>
        <authorList>
            <person name="Szuroczki S."/>
            <person name="Abbaszade G."/>
            <person name="Szabo A."/>
            <person name="Felfoldi T."/>
            <person name="Schumann P."/>
            <person name="Boka K."/>
            <person name="Keki Z."/>
            <person name="Toumi M."/>
            <person name="Toth E."/>
        </authorList>
    </citation>
    <scope>NUCLEOTIDE SEQUENCE [LARGE SCALE GENOMIC DNA]</scope>
    <source>
        <strain evidence="2 3">MG-N-17</strain>
    </source>
</reference>
<feature type="coiled-coil region" evidence="1">
    <location>
        <begin position="167"/>
        <end position="194"/>
    </location>
</feature>
<evidence type="ECO:0000313" key="2">
    <source>
        <dbReference type="EMBL" id="TLD68986.1"/>
    </source>
</evidence>
<dbReference type="AlphaFoldDB" id="A0A5R8K9I9"/>